<name>A4S023_OSTLU</name>
<dbReference type="InterPro" id="IPR007946">
    <property type="entry name" value="AAR2"/>
</dbReference>
<feature type="domain" description="AAR2 C-terminal" evidence="2">
    <location>
        <begin position="184"/>
        <end position="349"/>
    </location>
</feature>
<comment type="similarity">
    <text evidence="1">Belongs to the AAR2 family.</text>
</comment>
<keyword evidence="5" id="KW-1185">Reference proteome</keyword>
<dbReference type="PANTHER" id="PTHR12689">
    <property type="entry name" value="A1 CISTRON SPLICING FACTOR AAR2-RELATED"/>
    <property type="match status" value="1"/>
</dbReference>
<dbReference type="PANTHER" id="PTHR12689:SF4">
    <property type="entry name" value="PROTEIN AAR2 HOMOLOG"/>
    <property type="match status" value="1"/>
</dbReference>
<dbReference type="InterPro" id="IPR033647">
    <property type="entry name" value="Aar2_N"/>
</dbReference>
<proteinExistence type="inferred from homology"/>
<dbReference type="eggNOG" id="KOG3937">
    <property type="taxonomic scope" value="Eukaryota"/>
</dbReference>
<dbReference type="RefSeq" id="XP_001418668.1">
    <property type="nucleotide sequence ID" value="XM_001418631.1"/>
</dbReference>
<dbReference type="AlphaFoldDB" id="A4S023"/>
<dbReference type="OMA" id="CAFSDII"/>
<dbReference type="GO" id="GO:0000244">
    <property type="term" value="P:spliceosomal tri-snRNP complex assembly"/>
    <property type="evidence" value="ECO:0007669"/>
    <property type="project" value="TreeGrafter"/>
</dbReference>
<dbReference type="InterPro" id="IPR038516">
    <property type="entry name" value="AAR2_N_sf"/>
</dbReference>
<sequence length="434" mass="47440">MSSDARVAELDRRGYYVAVDVPRGATFALDTAEWTCDERFAGVKALTRGLHFVAVRDANERGAGERVGEFIDAAPGSVEIRRWDAAVETLGEGEGMSAEDAERARAATREGRAFDGGLAWYPTEVETRWMGLSGWITRDSLRRCGVDCGTRVVAGDPEAETRGDERGGVVPYFDNIQRAPTFTVNAVRKRPSGMTPAEVSAINIDANARLAHAVACFGDDGWRGLLGEFQLAFVLLMGLSSMAALEQWKHLAHVVCSCAETAVFDYPELYLGFVDALDAQLARAGEDFFVDDYTEDNFLRPCMVALMRIDVDDTPKREVTDMDVESTLDAISSKLAALARGVREKFDVDLIEEAREAKLADSSVVDAEEDAPVVVELSEGHYMAMNATDVDVESDAFKTDAESGAERMGWMRAYAPTSADHTPRNGSKFVNQRA</sequence>
<accession>A4S023</accession>
<dbReference type="Gene3D" id="2.60.34.20">
    <property type="match status" value="1"/>
</dbReference>
<dbReference type="KEGG" id="olu:OSTLU_32591"/>
<organism evidence="4 5">
    <name type="scientific">Ostreococcus lucimarinus (strain CCE9901)</name>
    <dbReference type="NCBI Taxonomy" id="436017"/>
    <lineage>
        <taxon>Eukaryota</taxon>
        <taxon>Viridiplantae</taxon>
        <taxon>Chlorophyta</taxon>
        <taxon>Mamiellophyceae</taxon>
        <taxon>Mamiellales</taxon>
        <taxon>Bathycoccaceae</taxon>
        <taxon>Ostreococcus</taxon>
    </lineage>
</organism>
<dbReference type="InterPro" id="IPR033648">
    <property type="entry name" value="AAR2_C"/>
</dbReference>
<evidence type="ECO:0000259" key="2">
    <source>
        <dbReference type="Pfam" id="PF05282"/>
    </source>
</evidence>
<dbReference type="CDD" id="cd13777">
    <property type="entry name" value="Aar2_N"/>
    <property type="match status" value="1"/>
</dbReference>
<evidence type="ECO:0000259" key="3">
    <source>
        <dbReference type="Pfam" id="PF20981"/>
    </source>
</evidence>
<dbReference type="GeneID" id="5002987"/>
<dbReference type="OrthoDB" id="201752at2759"/>
<dbReference type="InterPro" id="IPR038514">
    <property type="entry name" value="AAR2_C_sf"/>
</dbReference>
<feature type="domain" description="AAR2 N-terminal" evidence="3">
    <location>
        <begin position="17"/>
        <end position="144"/>
    </location>
</feature>
<dbReference type="EMBL" id="CP000587">
    <property type="protein sequence ID" value="ABO96961.1"/>
    <property type="molecule type" value="Genomic_DNA"/>
</dbReference>
<evidence type="ECO:0000256" key="1">
    <source>
        <dbReference type="ARBA" id="ARBA00006281"/>
    </source>
</evidence>
<dbReference type="HOGENOM" id="CLU_036039_1_0_1"/>
<evidence type="ECO:0000313" key="5">
    <source>
        <dbReference type="Proteomes" id="UP000001568"/>
    </source>
</evidence>
<dbReference type="Gramene" id="ABO96961">
    <property type="protein sequence ID" value="ABO96961"/>
    <property type="gene ID" value="OSTLU_32591"/>
</dbReference>
<dbReference type="Pfam" id="PF05282">
    <property type="entry name" value="AAR2"/>
    <property type="match status" value="1"/>
</dbReference>
<dbReference type="Proteomes" id="UP000001568">
    <property type="component" value="Chromosome 7"/>
</dbReference>
<evidence type="ECO:0000313" key="4">
    <source>
        <dbReference type="EMBL" id="ABO96961.1"/>
    </source>
</evidence>
<protein>
    <submittedName>
        <fullName evidence="4">Uncharacterized protein</fullName>
    </submittedName>
</protein>
<dbReference type="STRING" id="436017.A4S023"/>
<gene>
    <name evidence="4" type="ORF">OSTLU_32591</name>
</gene>
<dbReference type="CDD" id="cd13778">
    <property type="entry name" value="Aar2_C"/>
    <property type="match status" value="1"/>
</dbReference>
<dbReference type="Gene3D" id="1.25.40.550">
    <property type="entry name" value="Aar2, C-terminal domain-like"/>
    <property type="match status" value="1"/>
</dbReference>
<dbReference type="Pfam" id="PF20981">
    <property type="entry name" value="AAR2_1st"/>
    <property type="match status" value="1"/>
</dbReference>
<reference evidence="4 5" key="1">
    <citation type="journal article" date="2007" name="Proc. Natl. Acad. Sci. U.S.A.">
        <title>The tiny eukaryote Ostreococcus provides genomic insights into the paradox of plankton speciation.</title>
        <authorList>
            <person name="Palenik B."/>
            <person name="Grimwood J."/>
            <person name="Aerts A."/>
            <person name="Rouze P."/>
            <person name="Salamov A."/>
            <person name="Putnam N."/>
            <person name="Dupont C."/>
            <person name="Jorgensen R."/>
            <person name="Derelle E."/>
            <person name="Rombauts S."/>
            <person name="Zhou K."/>
            <person name="Otillar R."/>
            <person name="Merchant S.S."/>
            <person name="Podell S."/>
            <person name="Gaasterland T."/>
            <person name="Napoli C."/>
            <person name="Gendler K."/>
            <person name="Manuell A."/>
            <person name="Tai V."/>
            <person name="Vallon O."/>
            <person name="Piganeau G."/>
            <person name="Jancek S."/>
            <person name="Heijde M."/>
            <person name="Jabbari K."/>
            <person name="Bowler C."/>
            <person name="Lohr M."/>
            <person name="Robbens S."/>
            <person name="Werner G."/>
            <person name="Dubchak I."/>
            <person name="Pazour G.J."/>
            <person name="Ren Q."/>
            <person name="Paulsen I."/>
            <person name="Delwiche C."/>
            <person name="Schmutz J."/>
            <person name="Rokhsar D."/>
            <person name="Van de Peer Y."/>
            <person name="Moreau H."/>
            <person name="Grigoriev I.V."/>
        </authorList>
    </citation>
    <scope>NUCLEOTIDE SEQUENCE [LARGE SCALE GENOMIC DNA]</scope>
    <source>
        <strain evidence="4 5">CCE9901</strain>
    </source>
</reference>